<dbReference type="InterPro" id="IPR023214">
    <property type="entry name" value="HAD_sf"/>
</dbReference>
<dbReference type="RefSeq" id="YP_009207918.1">
    <property type="nucleotide sequence ID" value="NC_028899.1"/>
</dbReference>
<evidence type="ECO:0000313" key="1">
    <source>
        <dbReference type="EMBL" id="BAS04906.1"/>
    </source>
</evidence>
<dbReference type="Gene3D" id="3.40.50.1000">
    <property type="entry name" value="HAD superfamily/HAD-like"/>
    <property type="match status" value="1"/>
</dbReference>
<dbReference type="GeneID" id="26634575"/>
<organism evidence="1 2">
    <name type="scientific">Ralstonia phage RSF1</name>
    <dbReference type="NCBI Taxonomy" id="1689679"/>
    <lineage>
        <taxon>Viruses</taxon>
        <taxon>Duplodnaviria</taxon>
        <taxon>Heunggongvirae</taxon>
        <taxon>Uroviricota</taxon>
        <taxon>Caudoviricetes</taxon>
        <taxon>Chimalliviridae</taxon>
        <taxon>Chiangmaivirus</taxon>
        <taxon>Chiangmaivirus RSF1</taxon>
    </lineage>
</organism>
<keyword evidence="2" id="KW-1185">Reference proteome</keyword>
<dbReference type="InterPro" id="IPR036412">
    <property type="entry name" value="HAD-like_sf"/>
</dbReference>
<evidence type="ECO:0000313" key="2">
    <source>
        <dbReference type="Proteomes" id="UP000202583"/>
    </source>
</evidence>
<dbReference type="Proteomes" id="UP000202583">
    <property type="component" value="Segment"/>
</dbReference>
<reference evidence="1 2" key="1">
    <citation type="submission" date="2015-07" db="EMBL/GenBank/DDBJ databases">
        <title>Two Asian jumbo phage RSL2 and RSF1 infecting the phytopathogen Ralstonia solanacearum share common features related to the phi-KZ-like phages.</title>
        <authorList>
            <person name="Kawasaki T."/>
            <person name="Fujie M."/>
            <person name="Chatchawankanphanich O."/>
            <person name="Ogata H."/>
            <person name="Yamada T."/>
        </authorList>
    </citation>
    <scope>NUCLEOTIDE SEQUENCE [LARGE SCALE GENOMIC DNA]</scope>
    <source>
        <strain evidence="1 2">RSF1</strain>
    </source>
</reference>
<sequence>MKTPITYAKAQVFRPGYGLEYHSKIQQHVGVLAQEPDFKNKVATIVIPKRDLKRLFPAEQPREFYISANGLLTYVALKAETGLEGEERFADAIALNSAVLTAIFDGQDDMWVNEENMPWLRFMVLANEIEIEALAVNERIVKIDQEEYKQTHPMWYWNGIHWSPNGDPIEADAEPVKPKIHLKDIPLTNRDSRRLVRNTINQHREALEDAHTRSGSSLSFDEWMVQNQGVNIPALQQLEGIDALPDDEYVDAMVKFKQAEVTAYHNVAVQKGETDKHLFDWCVENFGEEFQHVGRKDAQMEIDMHAIDPEIEDDGGQEEIPAVFVVTFDGTIVEDQRPAAIGPESPFAVATLKALKKNGHAVFIFTGRKGEDREAMLEFLQKSDFTPSGTVSVLLPDDVMTHEEVDLIDNQYRDALDTHGGLAIDYLIDHKQFGVAVVQISGKANAAPTFFWGDLVDKLRNEGYLSDEDVDIIKSALDEQASSL</sequence>
<dbReference type="KEGG" id="vg:26634575"/>
<dbReference type="OrthoDB" id="29604at10239"/>
<proteinExistence type="predicted"/>
<protein>
    <submittedName>
        <fullName evidence="1">Uncharacterized protein</fullName>
    </submittedName>
</protein>
<name>A0A0K2QRD3_9CAUD</name>
<accession>A0A0K2QRD3</accession>
<dbReference type="EMBL" id="AP014927">
    <property type="protein sequence ID" value="BAS04906.1"/>
    <property type="molecule type" value="Genomic_DNA"/>
</dbReference>
<dbReference type="SUPFAM" id="SSF56784">
    <property type="entry name" value="HAD-like"/>
    <property type="match status" value="1"/>
</dbReference>